<evidence type="ECO:0000313" key="2">
    <source>
        <dbReference type="EMBL" id="AEI46218.1"/>
    </source>
</evidence>
<evidence type="ECO:0000313" key="3">
    <source>
        <dbReference type="Proteomes" id="UP000006620"/>
    </source>
</evidence>
<organism evidence="2 3">
    <name type="scientific">Paenibacillus mucilaginosus (strain KNP414)</name>
    <dbReference type="NCBI Taxonomy" id="1036673"/>
    <lineage>
        <taxon>Bacteria</taxon>
        <taxon>Bacillati</taxon>
        <taxon>Bacillota</taxon>
        <taxon>Bacilli</taxon>
        <taxon>Bacillales</taxon>
        <taxon>Paenibacillaceae</taxon>
        <taxon>Paenibacillus</taxon>
    </lineage>
</organism>
<dbReference type="KEGG" id="pms:KNP414_07732"/>
<feature type="signal peptide" evidence="1">
    <location>
        <begin position="1"/>
        <end position="23"/>
    </location>
</feature>
<dbReference type="PATRIC" id="fig|1036673.3.peg.7207"/>
<protein>
    <submittedName>
        <fullName evidence="2">Extracellular solute-binding protein family 1</fullName>
    </submittedName>
</protein>
<dbReference type="CDD" id="cd13585">
    <property type="entry name" value="PBP2_TMBP_like"/>
    <property type="match status" value="1"/>
</dbReference>
<dbReference type="RefSeq" id="WP_013921365.1">
    <property type="nucleotide sequence ID" value="NC_015690.1"/>
</dbReference>
<keyword evidence="1" id="KW-0732">Signal</keyword>
<dbReference type="SUPFAM" id="SSF53850">
    <property type="entry name" value="Periplasmic binding protein-like II"/>
    <property type="match status" value="1"/>
</dbReference>
<sequence>MKRIRRFGKASAAVLLSSMLVLSACGGGDSTPAASGNSGSGGDSGKKVQLQMWFWQGASFEKIIPEFNRTHPNIEIVPQIYKWEDAHKKLLTAMSAGSGAPDIAMVDISQLDQFTKYPDKFYDLNEFGAKDIAKDYLDWKWKQSMAGDKQLGLPTDIGPMVLYYRQDLFQQAGLPFEPDDVAAKIKTWDDFLAAGKVLKEKTGADILSNPTELYNAIRDQGDELYFDKDNNLIIDKNPQVKKALDYFKKSREMGIAGTYDQKNALQEYSAALNSGKIATYISAAWGRGHVETRAPDTKGKWRAAKIPEGTGNMGGSFLMIPKQGKYSKEAYEAISWLVSPQQQLEIFKISGNFPSTPSVYGDKAFTETGYEFWGGQKLGVLYSEVAKAVKVQRKGPDYATVDTIIGDGLQAVAVDKNKDAEKEFWALVEKAKAKLKNK</sequence>
<dbReference type="EMBL" id="CP002869">
    <property type="protein sequence ID" value="AEI46218.1"/>
    <property type="molecule type" value="Genomic_DNA"/>
</dbReference>
<dbReference type="Proteomes" id="UP000006620">
    <property type="component" value="Chromosome"/>
</dbReference>
<reference evidence="2 3" key="2">
    <citation type="journal article" date="2013" name="Genome Announc.">
        <title>Genome Sequence of Growth-Improving Paenibacillus mucilaginosus Strain KNP414.</title>
        <authorList>
            <person name="Lu J.J."/>
            <person name="Wang J.F."/>
            <person name="Hu X.F."/>
        </authorList>
    </citation>
    <scope>NUCLEOTIDE SEQUENCE [LARGE SCALE GENOMIC DNA]</scope>
    <source>
        <strain evidence="2 3">KNP414</strain>
    </source>
</reference>
<dbReference type="HOGENOM" id="CLU_031285_2_3_9"/>
<dbReference type="PANTHER" id="PTHR43649">
    <property type="entry name" value="ARABINOSE-BINDING PROTEIN-RELATED"/>
    <property type="match status" value="1"/>
</dbReference>
<reference evidence="3" key="1">
    <citation type="submission" date="2011-06" db="EMBL/GenBank/DDBJ databases">
        <title>Complete genome sequence of Paenibacillus mucilaginosus KNP414.</title>
        <authorList>
            <person name="Wang J."/>
            <person name="Hu S."/>
            <person name="Hu X."/>
            <person name="Zhang B."/>
            <person name="Dong D."/>
            <person name="Zhang S."/>
            <person name="Zhao K."/>
            <person name="Wu D."/>
        </authorList>
    </citation>
    <scope>NUCLEOTIDE SEQUENCE [LARGE SCALE GENOMIC DNA]</scope>
    <source>
        <strain evidence="3">KNP414</strain>
    </source>
</reference>
<gene>
    <name evidence="2" type="ordered locus">KNP414_07732</name>
</gene>
<feature type="chain" id="PRO_5039353645" evidence="1">
    <location>
        <begin position="24"/>
        <end position="438"/>
    </location>
</feature>
<accession>F8FEY3</accession>
<dbReference type="Pfam" id="PF01547">
    <property type="entry name" value="SBP_bac_1"/>
    <property type="match status" value="1"/>
</dbReference>
<dbReference type="Gene3D" id="3.40.190.10">
    <property type="entry name" value="Periplasmic binding protein-like II"/>
    <property type="match status" value="1"/>
</dbReference>
<proteinExistence type="predicted"/>
<dbReference type="InterPro" id="IPR006059">
    <property type="entry name" value="SBP"/>
</dbReference>
<evidence type="ECO:0000256" key="1">
    <source>
        <dbReference type="SAM" id="SignalP"/>
    </source>
</evidence>
<name>F8FEY3_PAEMK</name>
<dbReference type="InterPro" id="IPR050490">
    <property type="entry name" value="Bact_solute-bd_prot1"/>
</dbReference>
<dbReference type="PROSITE" id="PS51257">
    <property type="entry name" value="PROKAR_LIPOPROTEIN"/>
    <property type="match status" value="1"/>
</dbReference>
<dbReference type="PANTHER" id="PTHR43649:SF32">
    <property type="entry name" value="SUGAR BINDING SECRETED PROTEIN"/>
    <property type="match status" value="1"/>
</dbReference>
<dbReference type="AlphaFoldDB" id="F8FEY3"/>